<sequence>MEGLRWQPPGDGWLDALEVSVRARVEALREQAAWVAAELGGAELALEHVAITPATLALVAAGGRGGSRSKR</sequence>
<comment type="caution">
    <text evidence="1">The sequence shown here is derived from an EMBL/GenBank/DDBJ whole genome shotgun (WGS) entry which is preliminary data.</text>
</comment>
<keyword evidence="2" id="KW-1185">Reference proteome</keyword>
<dbReference type="Proteomes" id="UP000677913">
    <property type="component" value="Unassembled WGS sequence"/>
</dbReference>
<evidence type="ECO:0000313" key="2">
    <source>
        <dbReference type="Proteomes" id="UP000677913"/>
    </source>
</evidence>
<reference evidence="1" key="1">
    <citation type="submission" date="2021-04" db="EMBL/GenBank/DDBJ databases">
        <title>Genome based classification of Actinospica acidithermotolerans sp. nov., an actinobacterium isolated from an Indonesian hot spring.</title>
        <authorList>
            <person name="Kusuma A.B."/>
            <person name="Putra K.E."/>
            <person name="Nafisah S."/>
            <person name="Loh J."/>
            <person name="Nouioui I."/>
            <person name="Goodfellow M."/>
        </authorList>
    </citation>
    <scope>NUCLEOTIDE SEQUENCE</scope>
    <source>
        <strain evidence="1">DSM 45618</strain>
    </source>
</reference>
<dbReference type="EMBL" id="JAGSXH010000091">
    <property type="protein sequence ID" value="MBS2965593.1"/>
    <property type="molecule type" value="Genomic_DNA"/>
</dbReference>
<dbReference type="RefSeq" id="WP_211469947.1">
    <property type="nucleotide sequence ID" value="NZ_JAGSXH010000091.1"/>
</dbReference>
<proteinExistence type="predicted"/>
<organism evidence="1 2">
    <name type="scientific">Actinocrinis puniceicyclus</name>
    <dbReference type="NCBI Taxonomy" id="977794"/>
    <lineage>
        <taxon>Bacteria</taxon>
        <taxon>Bacillati</taxon>
        <taxon>Actinomycetota</taxon>
        <taxon>Actinomycetes</taxon>
        <taxon>Catenulisporales</taxon>
        <taxon>Actinospicaceae</taxon>
        <taxon>Actinocrinis</taxon>
    </lineage>
</organism>
<name>A0A8J7WNE3_9ACTN</name>
<dbReference type="AlphaFoldDB" id="A0A8J7WNE3"/>
<protein>
    <submittedName>
        <fullName evidence="1">Uncharacterized protein</fullName>
    </submittedName>
</protein>
<accession>A0A8J7WNE3</accession>
<evidence type="ECO:0000313" key="1">
    <source>
        <dbReference type="EMBL" id="MBS2965593.1"/>
    </source>
</evidence>
<gene>
    <name evidence="1" type="ORF">KGA66_21260</name>
</gene>